<proteinExistence type="predicted"/>
<organism evidence="1 2">
    <name type="scientific">Paenibacillus taichungensis</name>
    <dbReference type="NCBI Taxonomy" id="484184"/>
    <lineage>
        <taxon>Bacteria</taxon>
        <taxon>Bacillati</taxon>
        <taxon>Bacillota</taxon>
        <taxon>Bacilli</taxon>
        <taxon>Bacillales</taxon>
        <taxon>Paenibacillaceae</taxon>
        <taxon>Paenibacillus</taxon>
    </lineage>
</organism>
<accession>A0A329QKZ6</accession>
<reference evidence="1 2" key="1">
    <citation type="submission" date="2018-04" db="EMBL/GenBank/DDBJ databases">
        <title>Paenibacillus taichungensis Genome sequencing and assembly.</title>
        <authorList>
            <person name="Xu J."/>
            <person name="Rensing C."/>
            <person name="Mazhar H.S."/>
        </authorList>
    </citation>
    <scope>NUCLEOTIDE SEQUENCE [LARGE SCALE GENOMIC DNA]</scope>
    <source>
        <strain evidence="1 2">NC1</strain>
    </source>
</reference>
<protein>
    <submittedName>
        <fullName evidence="1">Uncharacterized protein</fullName>
    </submittedName>
</protein>
<evidence type="ECO:0000313" key="1">
    <source>
        <dbReference type="EMBL" id="RAW12963.1"/>
    </source>
</evidence>
<gene>
    <name evidence="1" type="ORF">DC345_22065</name>
</gene>
<dbReference type="EMBL" id="QEVW01000014">
    <property type="protein sequence ID" value="RAW12963.1"/>
    <property type="molecule type" value="Genomic_DNA"/>
</dbReference>
<sequence length="94" mass="11063">MDEYAYSYNYFVIKEGIDKRYGENVCCHEMKKAVFMLALNRIILRINSGSTVFISDVINFPMLFEGKKSKNIRYILLQENKLKTFTSNYCVIIL</sequence>
<comment type="caution">
    <text evidence="1">The sequence shown here is derived from an EMBL/GenBank/DDBJ whole genome shotgun (WGS) entry which is preliminary data.</text>
</comment>
<dbReference type="Proteomes" id="UP000250642">
    <property type="component" value="Unassembled WGS sequence"/>
</dbReference>
<name>A0A329QKZ6_9BACL</name>
<evidence type="ECO:0000313" key="2">
    <source>
        <dbReference type="Proteomes" id="UP000250642"/>
    </source>
</evidence>
<dbReference type="AlphaFoldDB" id="A0A329QKZ6"/>